<evidence type="ECO:0000313" key="2">
    <source>
        <dbReference type="Proteomes" id="UP001385951"/>
    </source>
</evidence>
<protein>
    <submittedName>
        <fullName evidence="1">Uncharacterized protein</fullName>
    </submittedName>
</protein>
<name>A0AAW0GLC2_9APHY</name>
<evidence type="ECO:0000313" key="1">
    <source>
        <dbReference type="EMBL" id="KAK7693442.1"/>
    </source>
</evidence>
<keyword evidence="2" id="KW-1185">Reference proteome</keyword>
<reference evidence="1 2" key="1">
    <citation type="submission" date="2022-09" db="EMBL/GenBank/DDBJ databases">
        <authorList>
            <person name="Palmer J.M."/>
        </authorList>
    </citation>
    <scope>NUCLEOTIDE SEQUENCE [LARGE SCALE GENOMIC DNA]</scope>
    <source>
        <strain evidence="1 2">DSM 7382</strain>
    </source>
</reference>
<proteinExistence type="predicted"/>
<gene>
    <name evidence="1" type="ORF">QCA50_003010</name>
</gene>
<sequence>MARMEDGTTVDGMFWGKLNVVHDGDTHKMEFSGTRIINSEEIDPELLIDSRIIQRMADASKPPTARCHLSILAPKQQYCDVFLQFSPLWKMSLAMPPAEAVGEDKVKWFVRVHPGGALEHFESLMNTTALYYEAVPDPSMLDPIEFIAPRNSFAMSYQDFIPHLMRVLDQLGLSLHARTNFINNSMSAFAAHKYIAYRFMTPSKLAAAIDISVTAEGCVFTRMFLMFRGVSEDEMALFADAGEKEANQYNWREKINWSELSKDPTCFRVLETSVLELA</sequence>
<dbReference type="Proteomes" id="UP001385951">
    <property type="component" value="Unassembled WGS sequence"/>
</dbReference>
<accession>A0AAW0GLC2</accession>
<dbReference type="EMBL" id="JASBNA010000003">
    <property type="protein sequence ID" value="KAK7693442.1"/>
    <property type="molecule type" value="Genomic_DNA"/>
</dbReference>
<comment type="caution">
    <text evidence="1">The sequence shown here is derived from an EMBL/GenBank/DDBJ whole genome shotgun (WGS) entry which is preliminary data.</text>
</comment>
<organism evidence="1 2">
    <name type="scientific">Cerrena zonata</name>
    <dbReference type="NCBI Taxonomy" id="2478898"/>
    <lineage>
        <taxon>Eukaryota</taxon>
        <taxon>Fungi</taxon>
        <taxon>Dikarya</taxon>
        <taxon>Basidiomycota</taxon>
        <taxon>Agaricomycotina</taxon>
        <taxon>Agaricomycetes</taxon>
        <taxon>Polyporales</taxon>
        <taxon>Cerrenaceae</taxon>
        <taxon>Cerrena</taxon>
    </lineage>
</organism>
<dbReference type="AlphaFoldDB" id="A0AAW0GLC2"/>